<dbReference type="Proteomes" id="UP001353858">
    <property type="component" value="Unassembled WGS sequence"/>
</dbReference>
<evidence type="ECO:0000313" key="2">
    <source>
        <dbReference type="Proteomes" id="UP001353858"/>
    </source>
</evidence>
<reference evidence="2" key="1">
    <citation type="submission" date="2023-01" db="EMBL/GenBank/DDBJ databases">
        <title>Key to firefly adult light organ development and bioluminescence: homeobox transcription factors regulate luciferase expression and transportation to peroxisome.</title>
        <authorList>
            <person name="Fu X."/>
        </authorList>
    </citation>
    <scope>NUCLEOTIDE SEQUENCE [LARGE SCALE GENOMIC DNA]</scope>
</reference>
<comment type="caution">
    <text evidence="1">The sequence shown here is derived from an EMBL/GenBank/DDBJ whole genome shotgun (WGS) entry which is preliminary data.</text>
</comment>
<dbReference type="AlphaFoldDB" id="A0AAN7S917"/>
<sequence length="157" mass="17893">MLDPIMMTEAQLQMLLNEMRQMVSDQSCVVTPQPAVNSKMTSFTKCQSRFCGMKEKNVDAFINAISIYKECLYITDENALRGLPMILDSSAATWFLRSKVVDEDLGQCLKRFKINHTMLILAEPRMDDQNHTAINTVEISLALRDNKAIELNDVEKK</sequence>
<gene>
    <name evidence="1" type="ORF">RN001_007297</name>
</gene>
<organism evidence="1 2">
    <name type="scientific">Aquatica leii</name>
    <dbReference type="NCBI Taxonomy" id="1421715"/>
    <lineage>
        <taxon>Eukaryota</taxon>
        <taxon>Metazoa</taxon>
        <taxon>Ecdysozoa</taxon>
        <taxon>Arthropoda</taxon>
        <taxon>Hexapoda</taxon>
        <taxon>Insecta</taxon>
        <taxon>Pterygota</taxon>
        <taxon>Neoptera</taxon>
        <taxon>Endopterygota</taxon>
        <taxon>Coleoptera</taxon>
        <taxon>Polyphaga</taxon>
        <taxon>Elateriformia</taxon>
        <taxon>Elateroidea</taxon>
        <taxon>Lampyridae</taxon>
        <taxon>Luciolinae</taxon>
        <taxon>Aquatica</taxon>
    </lineage>
</organism>
<name>A0AAN7S917_9COLE</name>
<proteinExistence type="predicted"/>
<dbReference type="EMBL" id="JARPUR010000003">
    <property type="protein sequence ID" value="KAK4879151.1"/>
    <property type="molecule type" value="Genomic_DNA"/>
</dbReference>
<accession>A0AAN7S917</accession>
<evidence type="ECO:0000313" key="1">
    <source>
        <dbReference type="EMBL" id="KAK4879151.1"/>
    </source>
</evidence>
<protein>
    <submittedName>
        <fullName evidence="1">Uncharacterized protein</fullName>
    </submittedName>
</protein>
<keyword evidence="2" id="KW-1185">Reference proteome</keyword>